<feature type="transmembrane region" description="Helical" evidence="2">
    <location>
        <begin position="1320"/>
        <end position="1340"/>
    </location>
</feature>
<evidence type="ECO:0000259" key="3">
    <source>
        <dbReference type="Pfam" id="PF13116"/>
    </source>
</evidence>
<keyword evidence="2" id="KW-0812">Transmembrane</keyword>
<organism evidence="4 5">
    <name type="scientific">Microbulbifer epialgicus</name>
    <dbReference type="NCBI Taxonomy" id="393907"/>
    <lineage>
        <taxon>Bacteria</taxon>
        <taxon>Pseudomonadati</taxon>
        <taxon>Pseudomonadota</taxon>
        <taxon>Gammaproteobacteria</taxon>
        <taxon>Cellvibrionales</taxon>
        <taxon>Microbulbiferaceae</taxon>
        <taxon>Microbulbifer</taxon>
    </lineage>
</organism>
<dbReference type="Proteomes" id="UP001569428">
    <property type="component" value="Unassembled WGS sequence"/>
</dbReference>
<sequence>MVVLRWFARKFWLLSVSLVIALAILVQTGRLLSPQVEEYRPQISQWLSGQLGVPVQMDRISLRWEALQVALQLDGLRLGENGELSMGYGLFQLDLLASLWNRELVWKDLQMHDFAAGLSRNVRGDWRLDGFPDISLKPDGRIVADPKAADPARLFQLSPKVQIRDATIKVRLPDDKLAEVNLPQVQLENQGDFHRLVARAFISREGENAEVHSETLRFVLEGRGNPRDKKHFSLRGYMQLNELLLDEDIVSLLHELTPLPDQFHWSGRKWADGRLWLHNDAKSGYRLAGQVDLAQVENFEEALEGKESEQGDTVGADHLMAPLRAFSGDISGRWLPGESWRLALQDIEIEWQDLQMPPLNLQVSSDQQGLSLSADVIDLSGWSNILKRLDLLEGAADDWLRALNPGGQLRRVQLLRTPAGSVSLRANLHDIRAEAFRGAPAVAGLSGYLELDGANGRVELDDTALTAQFPDLYRNSFSFEKASGTVAWNLDKDNNEVSIFSGPLQLNGPTGEVKGQFFLSLPVLAQSRPADLLLALSLRDALVTTQEQLVPTTVSEELRRWLKEGLGINNSGRVETAAFIYRGSSYRQDGREKSLRVLGAHPKRQTVQLAADFANANLKYADDWPSANAVDGRLLINDGKVSVGAERAKLWNIDARDIFVGISPLSGKGSRLDVQAQLSGPAADGLRLLRESPLRQQLGNTFDEWRLGGQINGQLNLIQALGGGDVASSQRVAMKLNRGELELQNLRLHARELSGDIVYDSSEGLTGTQVTGKLWERPISAHIRHFGKGALRDTQVVVDGSAATESIHEWSQRPELQWLDGALDYQALITIPAKAKEAPYAAVFELTSSLAGIAVNLPEPLGKPAEVKTNFVLRAPIGDQGSLFHLDYGEHLQGQFWLVQGALERAAIALNAEAKLPAERGLSITGDISNIDLPLWEQLLRVYQDDIPSAVGDLLVSAVETENKQVSIVSRTQSPSIDDQGEVAAPLEPLPVSLDLSTDRLQLGAIDIEHIHITGQGEGAKWQLDFDSEMVAGKLSGILGGEAPLQLNLAHLRLPSPEEKVEFQQDPFALEPFTEEAPDPWADFDFQGLPVIDFSTESLQLGEEELGRWSFNVRPSKERLVLDNIHGAIRGFRLEGRGKGEKRPGAQLIWKRDAEGKNSSQFIGRLVADDLADIQRSMGHEPLIESKSASFDTALHWNGSPALVKGSLLSGELEIDIRDGRFLRSTGAAGSTVLRLLSLFNFDTWARRLRLDFSDLYKSGMAFDRVRGEVVFEGDGQLLIAVPIQVEGPTSELQMAGRVNLLREDLDLTLVATLPVSNNLALVAALAGGLPAAAGVYLISKAFKKQMKKMASVSYRISGGWADPQMRFERLFDGGGAERQGAASRKKDNSRSQVGTDFSEPISPTSVSAGH</sequence>
<evidence type="ECO:0000256" key="2">
    <source>
        <dbReference type="SAM" id="Phobius"/>
    </source>
</evidence>
<dbReference type="EMBL" id="JBGMEK010000019">
    <property type="protein sequence ID" value="MFA0811355.1"/>
    <property type="molecule type" value="Genomic_DNA"/>
</dbReference>
<proteinExistence type="predicted"/>
<gene>
    <name evidence="4" type="ORF">ACCI49_10545</name>
</gene>
<evidence type="ECO:0000313" key="5">
    <source>
        <dbReference type="Proteomes" id="UP001569428"/>
    </source>
</evidence>
<accession>A0ABV4NZ51</accession>
<dbReference type="PANTHER" id="PTHR38690">
    <property type="entry name" value="PROTEASE-RELATED"/>
    <property type="match status" value="1"/>
</dbReference>
<keyword evidence="2" id="KW-0472">Membrane</keyword>
<keyword evidence="2" id="KW-1133">Transmembrane helix</keyword>
<dbReference type="NCBIfam" id="TIGR02099">
    <property type="entry name" value="YhdP family protein"/>
    <property type="match status" value="1"/>
</dbReference>
<protein>
    <submittedName>
        <fullName evidence="4">YhdP family protein</fullName>
    </submittedName>
</protein>
<evidence type="ECO:0000256" key="1">
    <source>
        <dbReference type="SAM" id="MobiDB-lite"/>
    </source>
</evidence>
<dbReference type="InterPro" id="IPR011836">
    <property type="entry name" value="YhdP"/>
</dbReference>
<comment type="caution">
    <text evidence="4">The sequence shown here is derived from an EMBL/GenBank/DDBJ whole genome shotgun (WGS) entry which is preliminary data.</text>
</comment>
<dbReference type="PANTHER" id="PTHR38690:SF1">
    <property type="entry name" value="PROTEASE"/>
    <property type="match status" value="1"/>
</dbReference>
<feature type="region of interest" description="Disordered" evidence="1">
    <location>
        <begin position="1373"/>
        <end position="1411"/>
    </location>
</feature>
<keyword evidence="5" id="KW-1185">Reference proteome</keyword>
<feature type="compositionally biased region" description="Polar residues" evidence="1">
    <location>
        <begin position="1391"/>
        <end position="1411"/>
    </location>
</feature>
<dbReference type="Pfam" id="PF13116">
    <property type="entry name" value="YhdP"/>
    <property type="match status" value="1"/>
</dbReference>
<name>A0ABV4NZ51_9GAMM</name>
<dbReference type="RefSeq" id="WP_371838920.1">
    <property type="nucleotide sequence ID" value="NZ_JBGMEK010000019.1"/>
</dbReference>
<feature type="domain" description="YhdP central" evidence="3">
    <location>
        <begin position="1"/>
        <end position="1365"/>
    </location>
</feature>
<reference evidence="4 5" key="1">
    <citation type="submission" date="2024-08" db="EMBL/GenBank/DDBJ databases">
        <authorList>
            <person name="Ishaq N."/>
        </authorList>
    </citation>
    <scope>NUCLEOTIDE SEQUENCE [LARGE SCALE GENOMIC DNA]</scope>
    <source>
        <strain evidence="4 5">DSM 18651</strain>
    </source>
</reference>
<evidence type="ECO:0000313" key="4">
    <source>
        <dbReference type="EMBL" id="MFA0811355.1"/>
    </source>
</evidence>
<dbReference type="InterPro" id="IPR025263">
    <property type="entry name" value="YhdP_central"/>
</dbReference>